<dbReference type="InterPro" id="IPR010065">
    <property type="entry name" value="AA_ABC_transptr_permease_3TM"/>
</dbReference>
<evidence type="ECO:0000256" key="3">
    <source>
        <dbReference type="ARBA" id="ARBA00022475"/>
    </source>
</evidence>
<dbReference type="RefSeq" id="WP_106350760.1">
    <property type="nucleotide sequence ID" value="NZ_PVUE01000022.1"/>
</dbReference>
<dbReference type="EMBL" id="PVUE01000022">
    <property type="protein sequence ID" value="PRZ35234.1"/>
    <property type="molecule type" value="Genomic_DNA"/>
</dbReference>
<dbReference type="OrthoDB" id="4543034at2"/>
<dbReference type="Gene3D" id="1.10.3720.10">
    <property type="entry name" value="MetI-like"/>
    <property type="match status" value="1"/>
</dbReference>
<dbReference type="GO" id="GO:0043190">
    <property type="term" value="C:ATP-binding cassette (ABC) transporter complex"/>
    <property type="evidence" value="ECO:0007669"/>
    <property type="project" value="InterPro"/>
</dbReference>
<dbReference type="SUPFAM" id="SSF161098">
    <property type="entry name" value="MetI-like"/>
    <property type="match status" value="1"/>
</dbReference>
<dbReference type="CDD" id="cd06261">
    <property type="entry name" value="TM_PBP2"/>
    <property type="match status" value="1"/>
</dbReference>
<gene>
    <name evidence="9" type="ORF">CLV47_12254</name>
</gene>
<organism evidence="9 10">
    <name type="scientific">Antricoccus suffuscus</name>
    <dbReference type="NCBI Taxonomy" id="1629062"/>
    <lineage>
        <taxon>Bacteria</taxon>
        <taxon>Bacillati</taxon>
        <taxon>Actinomycetota</taxon>
        <taxon>Actinomycetes</taxon>
        <taxon>Geodermatophilales</taxon>
        <taxon>Antricoccaceae</taxon>
        <taxon>Antricoccus</taxon>
    </lineage>
</organism>
<keyword evidence="5 7" id="KW-1133">Transmembrane helix</keyword>
<name>A0A2T0ZGC3_9ACTN</name>
<feature type="transmembrane region" description="Helical" evidence="7">
    <location>
        <begin position="100"/>
        <end position="123"/>
    </location>
</feature>
<feature type="transmembrane region" description="Helical" evidence="7">
    <location>
        <begin position="253"/>
        <end position="271"/>
    </location>
</feature>
<sequence>MSNVLFDAPGPKGRARQRVFGTVGVVIIVAFLGFIVYKFNQSGQFESKMWDPFVNPNVIRTLANGLLNTLIAAVFSIILALIFGAIFGSMRLSTIAPIRWIGTIVVEFFRAVPLVLLILFIFLRYAHAMQGFFDSIGVTDVMDNLGLGRSQGALASLILGLTLYNGSVLAEILRAGVNSVPTGQREAAYSIGLRPTQTLRMILAPQAIRTMLPAIVSQSVVALKDTSLGFIVAFEEFVRSGQLIAANPTLRNYIPMALILGTVYVLINYSLSKFAQYLSNRQQRKTKLSPLKDPALAAVGPGAIK</sequence>
<keyword evidence="4 7" id="KW-0812">Transmembrane</keyword>
<dbReference type="PROSITE" id="PS50928">
    <property type="entry name" value="ABC_TM1"/>
    <property type="match status" value="1"/>
</dbReference>
<evidence type="ECO:0000313" key="10">
    <source>
        <dbReference type="Proteomes" id="UP000237752"/>
    </source>
</evidence>
<dbReference type="InterPro" id="IPR000515">
    <property type="entry name" value="MetI-like"/>
</dbReference>
<dbReference type="GO" id="GO:0006865">
    <property type="term" value="P:amino acid transport"/>
    <property type="evidence" value="ECO:0007669"/>
    <property type="project" value="TreeGrafter"/>
</dbReference>
<proteinExistence type="inferred from homology"/>
<evidence type="ECO:0000256" key="2">
    <source>
        <dbReference type="ARBA" id="ARBA00022448"/>
    </source>
</evidence>
<evidence type="ECO:0000259" key="8">
    <source>
        <dbReference type="PROSITE" id="PS50928"/>
    </source>
</evidence>
<feature type="domain" description="ABC transmembrane type-1" evidence="8">
    <location>
        <begin position="66"/>
        <end position="275"/>
    </location>
</feature>
<feature type="transmembrane region" description="Helical" evidence="7">
    <location>
        <begin position="66"/>
        <end position="88"/>
    </location>
</feature>
<keyword evidence="3" id="KW-1003">Cell membrane</keyword>
<evidence type="ECO:0000256" key="1">
    <source>
        <dbReference type="ARBA" id="ARBA00004651"/>
    </source>
</evidence>
<dbReference type="PANTHER" id="PTHR30614">
    <property type="entry name" value="MEMBRANE COMPONENT OF AMINO ACID ABC TRANSPORTER"/>
    <property type="match status" value="1"/>
</dbReference>
<dbReference type="GO" id="GO:0022857">
    <property type="term" value="F:transmembrane transporter activity"/>
    <property type="evidence" value="ECO:0007669"/>
    <property type="project" value="InterPro"/>
</dbReference>
<keyword evidence="6 7" id="KW-0472">Membrane</keyword>
<evidence type="ECO:0000256" key="4">
    <source>
        <dbReference type="ARBA" id="ARBA00022692"/>
    </source>
</evidence>
<evidence type="ECO:0000256" key="5">
    <source>
        <dbReference type="ARBA" id="ARBA00022989"/>
    </source>
</evidence>
<keyword evidence="10" id="KW-1185">Reference proteome</keyword>
<comment type="similarity">
    <text evidence="7">Belongs to the binding-protein-dependent transport system permease family.</text>
</comment>
<protein>
    <submittedName>
        <fullName evidence="9">Amino acid ABC transporter membrane protein 2 (PAAT family)</fullName>
    </submittedName>
</protein>
<dbReference type="AlphaFoldDB" id="A0A2T0ZGC3"/>
<keyword evidence="2 7" id="KW-0813">Transport</keyword>
<dbReference type="InterPro" id="IPR035906">
    <property type="entry name" value="MetI-like_sf"/>
</dbReference>
<dbReference type="PANTHER" id="PTHR30614:SF21">
    <property type="entry name" value="AMINO ACID ABC TRANSPORTER PERMEASE"/>
    <property type="match status" value="1"/>
</dbReference>
<feature type="transmembrane region" description="Helical" evidence="7">
    <location>
        <begin position="20"/>
        <end position="39"/>
    </location>
</feature>
<dbReference type="Pfam" id="PF00528">
    <property type="entry name" value="BPD_transp_1"/>
    <property type="match status" value="1"/>
</dbReference>
<reference evidence="9 10" key="1">
    <citation type="submission" date="2018-03" db="EMBL/GenBank/DDBJ databases">
        <title>Genomic Encyclopedia of Archaeal and Bacterial Type Strains, Phase II (KMG-II): from individual species to whole genera.</title>
        <authorList>
            <person name="Goeker M."/>
        </authorList>
    </citation>
    <scope>NUCLEOTIDE SEQUENCE [LARGE SCALE GENOMIC DNA]</scope>
    <source>
        <strain evidence="9 10">DSM 100065</strain>
    </source>
</reference>
<comment type="caution">
    <text evidence="9">The sequence shown here is derived from an EMBL/GenBank/DDBJ whole genome shotgun (WGS) entry which is preliminary data.</text>
</comment>
<comment type="subcellular location">
    <subcellularLocation>
        <location evidence="1 7">Cell membrane</location>
        <topology evidence="1 7">Multi-pass membrane protein</topology>
    </subcellularLocation>
</comment>
<evidence type="ECO:0000256" key="7">
    <source>
        <dbReference type="RuleBase" id="RU363032"/>
    </source>
</evidence>
<accession>A0A2T0ZGC3</accession>
<evidence type="ECO:0000313" key="9">
    <source>
        <dbReference type="EMBL" id="PRZ35234.1"/>
    </source>
</evidence>
<evidence type="ECO:0000256" key="6">
    <source>
        <dbReference type="ARBA" id="ARBA00023136"/>
    </source>
</evidence>
<dbReference type="NCBIfam" id="TIGR01726">
    <property type="entry name" value="HEQRo_perm_3TM"/>
    <property type="match status" value="1"/>
</dbReference>
<dbReference type="InterPro" id="IPR043429">
    <property type="entry name" value="ArtM/GltK/GlnP/TcyL/YhdX-like"/>
</dbReference>
<dbReference type="Proteomes" id="UP000237752">
    <property type="component" value="Unassembled WGS sequence"/>
</dbReference>